<feature type="non-terminal residue" evidence="2">
    <location>
        <position position="68"/>
    </location>
</feature>
<gene>
    <name evidence="2" type="ORF">IPOD504_LOCUS33</name>
</gene>
<name>A0ABN8HJ11_9NEOP</name>
<dbReference type="EMBL" id="OW152813">
    <property type="protein sequence ID" value="CAH2034219.1"/>
    <property type="molecule type" value="Genomic_DNA"/>
</dbReference>
<organism evidence="2 3">
    <name type="scientific">Iphiclides podalirius</name>
    <name type="common">scarce swallowtail</name>
    <dbReference type="NCBI Taxonomy" id="110791"/>
    <lineage>
        <taxon>Eukaryota</taxon>
        <taxon>Metazoa</taxon>
        <taxon>Ecdysozoa</taxon>
        <taxon>Arthropoda</taxon>
        <taxon>Hexapoda</taxon>
        <taxon>Insecta</taxon>
        <taxon>Pterygota</taxon>
        <taxon>Neoptera</taxon>
        <taxon>Endopterygota</taxon>
        <taxon>Lepidoptera</taxon>
        <taxon>Glossata</taxon>
        <taxon>Ditrysia</taxon>
        <taxon>Papilionoidea</taxon>
        <taxon>Papilionidae</taxon>
        <taxon>Papilioninae</taxon>
        <taxon>Iphiclides</taxon>
    </lineage>
</organism>
<proteinExistence type="predicted"/>
<evidence type="ECO:0000313" key="2">
    <source>
        <dbReference type="EMBL" id="CAH2034219.1"/>
    </source>
</evidence>
<accession>A0ABN8HJ11</accession>
<feature type="region of interest" description="Disordered" evidence="1">
    <location>
        <begin position="1"/>
        <end position="43"/>
    </location>
</feature>
<evidence type="ECO:0000256" key="1">
    <source>
        <dbReference type="SAM" id="MobiDB-lite"/>
    </source>
</evidence>
<reference evidence="2" key="1">
    <citation type="submission" date="2022-03" db="EMBL/GenBank/DDBJ databases">
        <authorList>
            <person name="Martin H S."/>
        </authorList>
    </citation>
    <scope>NUCLEOTIDE SEQUENCE</scope>
</reference>
<protein>
    <submittedName>
        <fullName evidence="2">Uncharacterized protein</fullName>
    </submittedName>
</protein>
<dbReference type="Proteomes" id="UP000837857">
    <property type="component" value="Chromosome 1"/>
</dbReference>
<evidence type="ECO:0000313" key="3">
    <source>
        <dbReference type="Proteomes" id="UP000837857"/>
    </source>
</evidence>
<sequence>MPRRVRVRAASARGPGPPFAGTRAAPGGESGRLTDHRHPPPSGRRAHLISLAFAAPGSKPTGNCFENS</sequence>
<keyword evidence="3" id="KW-1185">Reference proteome</keyword>